<organism evidence="2">
    <name type="scientific">Caenorhabditis brenneri</name>
    <name type="common">Nematode worm</name>
    <dbReference type="NCBI Taxonomy" id="135651"/>
    <lineage>
        <taxon>Eukaryota</taxon>
        <taxon>Metazoa</taxon>
        <taxon>Ecdysozoa</taxon>
        <taxon>Nematoda</taxon>
        <taxon>Chromadorea</taxon>
        <taxon>Rhabditida</taxon>
        <taxon>Rhabditina</taxon>
        <taxon>Rhabditomorpha</taxon>
        <taxon>Rhabditoidea</taxon>
        <taxon>Rhabditidae</taxon>
        <taxon>Peloderinae</taxon>
        <taxon>Caenorhabditis</taxon>
    </lineage>
</organism>
<accession>G0NUD8</accession>
<gene>
    <name evidence="1" type="primary">Cbn-hlh-26</name>
    <name evidence="1" type="ORF">CAEBREN_19859</name>
</gene>
<dbReference type="HOGENOM" id="CLU_1152610_0_0_1"/>
<sequence length="241" mass="27199">MDSVTLKARKVELERKRTSDLSNAVGKMKQILITKGIKSETELSSQVDILLAVVEWICLEDLHKQFSPIVFKGTETLRERNTQKGRQRYGKVCAAFAKMKEFLLDGGNNGKWTKQTIRRVDILDIFLQLMEIKSSNASQPVLPMNTKALPNASNASVNFQSSIQPPVAQMLKHSIDSILQCQKVASPQSVFFQQMYQFYLQYYCNIAMHNVLVQNQVLDPMANKENGSGSGIAFLNTSEKY</sequence>
<evidence type="ECO:0000313" key="2">
    <source>
        <dbReference type="Proteomes" id="UP000008068"/>
    </source>
</evidence>
<reference evidence="2" key="1">
    <citation type="submission" date="2011-07" db="EMBL/GenBank/DDBJ databases">
        <authorList>
            <consortium name="Caenorhabditis brenneri Sequencing and Analysis Consortium"/>
            <person name="Wilson R.K."/>
        </authorList>
    </citation>
    <scope>NUCLEOTIDE SEQUENCE [LARGE SCALE GENOMIC DNA]</scope>
    <source>
        <strain evidence="2">PB2801</strain>
    </source>
</reference>
<proteinExistence type="predicted"/>
<dbReference type="EMBL" id="GL379949">
    <property type="protein sequence ID" value="EGT37774.1"/>
    <property type="molecule type" value="Genomic_DNA"/>
</dbReference>
<evidence type="ECO:0000313" key="1">
    <source>
        <dbReference type="EMBL" id="EGT37774.1"/>
    </source>
</evidence>
<dbReference type="Proteomes" id="UP000008068">
    <property type="component" value="Unassembled WGS sequence"/>
</dbReference>
<name>G0NUD8_CAEBE</name>
<dbReference type="InParanoid" id="G0NUD8"/>
<protein>
    <submittedName>
        <fullName evidence="1">CBN-HLH-26 protein</fullName>
    </submittedName>
</protein>
<dbReference type="eggNOG" id="ENOG502R8PJ">
    <property type="taxonomic scope" value="Eukaryota"/>
</dbReference>
<keyword evidence="2" id="KW-1185">Reference proteome</keyword>
<dbReference type="AlphaFoldDB" id="G0NUD8"/>
<dbReference type="FunCoup" id="G0NUD8">
    <property type="interactions" value="430"/>
</dbReference>